<dbReference type="CDD" id="cd04869">
    <property type="entry name" value="ACT_GcvR_2"/>
    <property type="match status" value="1"/>
</dbReference>
<dbReference type="RefSeq" id="WP_072838478.1">
    <property type="nucleotide sequence ID" value="NZ_FQVF01000004.1"/>
</dbReference>
<proteinExistence type="predicted"/>
<dbReference type="PROSITE" id="PS51671">
    <property type="entry name" value="ACT"/>
    <property type="match status" value="1"/>
</dbReference>
<evidence type="ECO:0000259" key="2">
    <source>
        <dbReference type="PROSITE" id="PS51671"/>
    </source>
</evidence>
<protein>
    <recommendedName>
        <fullName evidence="1">Glycine cleavage system transcriptional repressor</fullName>
    </recommendedName>
</protein>
<keyword evidence="1" id="KW-0804">Transcription</keyword>
<name>A0A1M4WMU6_9GAMM</name>
<organism evidence="3 4">
    <name type="scientific">Marinomonas polaris DSM 16579</name>
    <dbReference type="NCBI Taxonomy" id="1122206"/>
    <lineage>
        <taxon>Bacteria</taxon>
        <taxon>Pseudomonadati</taxon>
        <taxon>Pseudomonadota</taxon>
        <taxon>Gammaproteobacteria</taxon>
        <taxon>Oceanospirillales</taxon>
        <taxon>Oceanospirillaceae</taxon>
        <taxon>Marinomonas</taxon>
    </lineage>
</organism>
<dbReference type="AlphaFoldDB" id="A0A1M4WMU6"/>
<sequence length="172" mass="18829">MSQHLVLSFIGEDRPGLVERLSDTIARHNGNWLESRMAHLADKFAGILTVTVPLEHQEALVNALRNFEQLGLHVTVEMAKQSVTEGSTLSLSVVGNDRPGIVKEVSQVLHSLMVNVKELTTTCEPAPMSSDMLFKTDMVLAVPKDLPLSELEAALEKISSDLIVELSVNQFA</sequence>
<feature type="domain" description="ACT" evidence="2">
    <location>
        <begin position="6"/>
        <end position="81"/>
    </location>
</feature>
<keyword evidence="4" id="KW-1185">Reference proteome</keyword>
<keyword evidence="1" id="KW-0963">Cytoplasm</keyword>
<evidence type="ECO:0000313" key="4">
    <source>
        <dbReference type="Proteomes" id="UP000184517"/>
    </source>
</evidence>
<dbReference type="InterPro" id="IPR045865">
    <property type="entry name" value="ACT-like_dom_sf"/>
</dbReference>
<reference evidence="4" key="1">
    <citation type="submission" date="2016-11" db="EMBL/GenBank/DDBJ databases">
        <authorList>
            <person name="Varghese N."/>
            <person name="Submissions S."/>
        </authorList>
    </citation>
    <scope>NUCLEOTIDE SEQUENCE [LARGE SCALE GENOMIC DNA]</scope>
    <source>
        <strain evidence="4">DSM 16579</strain>
    </source>
</reference>
<dbReference type="GO" id="GO:0005737">
    <property type="term" value="C:cytoplasm"/>
    <property type="evidence" value="ECO:0007669"/>
    <property type="project" value="UniProtKB-SubCell"/>
</dbReference>
<dbReference type="EMBL" id="FQVF01000004">
    <property type="protein sequence ID" value="SHE82546.1"/>
    <property type="molecule type" value="Genomic_DNA"/>
</dbReference>
<dbReference type="Proteomes" id="UP000184517">
    <property type="component" value="Unassembled WGS sequence"/>
</dbReference>
<dbReference type="InterPro" id="IPR002912">
    <property type="entry name" value="ACT_dom"/>
</dbReference>
<gene>
    <name evidence="3" type="ORF">SAMN02745753_00837</name>
</gene>
<accession>A0A1M4WMU6</accession>
<evidence type="ECO:0000256" key="1">
    <source>
        <dbReference type="PIRNR" id="PIRNR028103"/>
    </source>
</evidence>
<dbReference type="PIRSF" id="PIRSF028103">
    <property type="entry name" value="GcvR"/>
    <property type="match status" value="1"/>
</dbReference>
<comment type="subcellular location">
    <subcellularLocation>
        <location evidence="1">Cytoplasm</location>
    </subcellularLocation>
</comment>
<dbReference type="PANTHER" id="PTHR34875:SF6">
    <property type="entry name" value="UPF0237 PROTEIN MJ1558"/>
    <property type="match status" value="1"/>
</dbReference>
<dbReference type="InterPro" id="IPR050990">
    <property type="entry name" value="UPF0237/GcvR_regulator"/>
</dbReference>
<dbReference type="InterPro" id="IPR016867">
    <property type="entry name" value="GcvR"/>
</dbReference>
<evidence type="ECO:0000313" key="3">
    <source>
        <dbReference type="EMBL" id="SHE82546.1"/>
    </source>
</evidence>
<dbReference type="STRING" id="1122206.SAMN02745753_00837"/>
<dbReference type="OrthoDB" id="12860at2"/>
<dbReference type="PANTHER" id="PTHR34875">
    <property type="entry name" value="UPF0237 PROTEIN MJ1558"/>
    <property type="match status" value="1"/>
</dbReference>
<dbReference type="Gene3D" id="3.30.70.260">
    <property type="match status" value="2"/>
</dbReference>
<dbReference type="SUPFAM" id="SSF55021">
    <property type="entry name" value="ACT-like"/>
    <property type="match status" value="2"/>
</dbReference>
<dbReference type="GO" id="GO:0006355">
    <property type="term" value="P:regulation of DNA-templated transcription"/>
    <property type="evidence" value="ECO:0007669"/>
    <property type="project" value="UniProtKB-UniRule"/>
</dbReference>
<keyword evidence="1" id="KW-0678">Repressor</keyword>
<dbReference type="Pfam" id="PF13740">
    <property type="entry name" value="ACT_6"/>
    <property type="match status" value="1"/>
</dbReference>